<name>A0A7U4E3R5_RUNSL</name>
<reference evidence="2 3" key="2">
    <citation type="journal article" date="2012" name="Stand. Genomic Sci.">
        <title>Complete genome sequence of the aquatic bacterium Runella slithyformis type strain (LSU 4(T)).</title>
        <authorList>
            <person name="Copeland A."/>
            <person name="Zhang X."/>
            <person name="Misra M."/>
            <person name="Lapidus A."/>
            <person name="Nolan M."/>
            <person name="Lucas S."/>
            <person name="Deshpande S."/>
            <person name="Cheng J.F."/>
            <person name="Tapia R."/>
            <person name="Goodwin L.A."/>
            <person name="Pitluck S."/>
            <person name="Liolios K."/>
            <person name="Pagani I."/>
            <person name="Ivanova N."/>
            <person name="Mikhailova N."/>
            <person name="Pati A."/>
            <person name="Chen A."/>
            <person name="Palaniappan K."/>
            <person name="Land M."/>
            <person name="Hauser L."/>
            <person name="Pan C."/>
            <person name="Jeffries C.D."/>
            <person name="Detter J.C."/>
            <person name="Brambilla E.M."/>
            <person name="Rohde M."/>
            <person name="Djao O.D."/>
            <person name="Goker M."/>
            <person name="Sikorski J."/>
            <person name="Tindall B.J."/>
            <person name="Woyke T."/>
            <person name="Bristow J."/>
            <person name="Eisen J.A."/>
            <person name="Markowitz V."/>
            <person name="Hugenholtz P."/>
            <person name="Kyrpides N.C."/>
            <person name="Klenk H.P."/>
            <person name="Mavromatis K."/>
        </authorList>
    </citation>
    <scope>NUCLEOTIDE SEQUENCE [LARGE SCALE GENOMIC DNA]</scope>
    <source>
        <strain evidence="3">ATCC 29530 / DSM 19594 / LMG 11500 / NCIMB 11436 / LSU 4</strain>
    </source>
</reference>
<dbReference type="Proteomes" id="UP000000493">
    <property type="component" value="Chromosome"/>
</dbReference>
<dbReference type="KEGG" id="rsi:Runsl_0220"/>
<reference evidence="3" key="1">
    <citation type="submission" date="2011-06" db="EMBL/GenBank/DDBJ databases">
        <title>The complete genome of chromosome of Runella slithyformis DSM 19594.</title>
        <authorList>
            <consortium name="US DOE Joint Genome Institute (JGI-PGF)"/>
            <person name="Lucas S."/>
            <person name="Han J."/>
            <person name="Lapidus A."/>
            <person name="Bruce D."/>
            <person name="Goodwin L."/>
            <person name="Pitluck S."/>
            <person name="Peters L."/>
            <person name="Kyrpides N."/>
            <person name="Mavromatis K."/>
            <person name="Ivanova N."/>
            <person name="Ovchinnikova G."/>
            <person name="Zhang X."/>
            <person name="Misra M."/>
            <person name="Detter J.C."/>
            <person name="Tapia R."/>
            <person name="Han C."/>
            <person name="Land M."/>
            <person name="Hauser L."/>
            <person name="Markowitz V."/>
            <person name="Cheng J.-F."/>
            <person name="Hugenholtz P."/>
            <person name="Woyke T."/>
            <person name="Wu D."/>
            <person name="Tindall B."/>
            <person name="Faehrich R."/>
            <person name="Brambilla E."/>
            <person name="Klenk H.-P."/>
            <person name="Eisen J.A."/>
        </authorList>
    </citation>
    <scope>NUCLEOTIDE SEQUENCE [LARGE SCALE GENOMIC DNA]</scope>
    <source>
        <strain evidence="3">ATCC 29530 / DSM 19594 / LMG 11500 / NCIMB 11436 / LSU 4</strain>
    </source>
</reference>
<dbReference type="RefSeq" id="WP_013926001.1">
    <property type="nucleotide sequence ID" value="NC_015703.1"/>
</dbReference>
<accession>A0A7U4E3R5</accession>
<evidence type="ECO:0000313" key="3">
    <source>
        <dbReference type="Proteomes" id="UP000000493"/>
    </source>
</evidence>
<sequence length="254" mass="27279">MDPYVTSELTPEGIATVTFFHPAQNAMPGFLLRQLAETIEETGHNPAVKVLILQSSGDRTFCAGASFDELAAIQNEEEGKTFFSGFANVINACRKSPLIILGKVQGKAVGGGVGLAAATDYCFATQHAAIRLSELGIGIGPFVVGPAIERKIGLSAFSQLTLNASTFYDAFWAKEKGLYAEVFDTVAEMDAAIGRFAQSFTQHSPVALQQVKKIFWEGTEHWETLLAERAAMSGRLVLSDFTRSAVAQIKAAKP</sequence>
<proteinExistence type="inferred from homology"/>
<protein>
    <submittedName>
        <fullName evidence="2">Enoyl-CoA hydratase/isomerase</fullName>
    </submittedName>
</protein>
<evidence type="ECO:0000256" key="1">
    <source>
        <dbReference type="ARBA" id="ARBA00005254"/>
    </source>
</evidence>
<dbReference type="InterPro" id="IPR051683">
    <property type="entry name" value="Enoyl-CoA_Hydratase/Isomerase"/>
</dbReference>
<dbReference type="PANTHER" id="PTHR42964">
    <property type="entry name" value="ENOYL-COA HYDRATASE"/>
    <property type="match status" value="1"/>
</dbReference>
<keyword evidence="3" id="KW-1185">Reference proteome</keyword>
<dbReference type="GO" id="GO:0003824">
    <property type="term" value="F:catalytic activity"/>
    <property type="evidence" value="ECO:0007669"/>
    <property type="project" value="UniProtKB-ARBA"/>
</dbReference>
<dbReference type="CDD" id="cd06558">
    <property type="entry name" value="crotonase-like"/>
    <property type="match status" value="1"/>
</dbReference>
<dbReference type="PANTHER" id="PTHR42964:SF1">
    <property type="entry name" value="POLYKETIDE BIOSYNTHESIS ENOYL-COA HYDRATASE PKSH-RELATED"/>
    <property type="match status" value="1"/>
</dbReference>
<dbReference type="EMBL" id="CP002859">
    <property type="protein sequence ID" value="AEI46676.1"/>
    <property type="molecule type" value="Genomic_DNA"/>
</dbReference>
<gene>
    <name evidence="2" type="ordered locus">Runsl_0220</name>
</gene>
<dbReference type="InterPro" id="IPR029045">
    <property type="entry name" value="ClpP/crotonase-like_dom_sf"/>
</dbReference>
<dbReference type="SUPFAM" id="SSF52096">
    <property type="entry name" value="ClpP/crotonase"/>
    <property type="match status" value="1"/>
</dbReference>
<dbReference type="InterPro" id="IPR001753">
    <property type="entry name" value="Enoyl-CoA_hydra/iso"/>
</dbReference>
<comment type="similarity">
    <text evidence="1">Belongs to the enoyl-CoA hydratase/isomerase family.</text>
</comment>
<dbReference type="Gene3D" id="3.90.226.10">
    <property type="entry name" value="2-enoyl-CoA Hydratase, Chain A, domain 1"/>
    <property type="match status" value="1"/>
</dbReference>
<evidence type="ECO:0000313" key="2">
    <source>
        <dbReference type="EMBL" id="AEI46676.1"/>
    </source>
</evidence>
<organism evidence="2 3">
    <name type="scientific">Runella slithyformis (strain ATCC 29530 / DSM 19594 / LMG 11500 / NCIMB 11436 / LSU 4)</name>
    <dbReference type="NCBI Taxonomy" id="761193"/>
    <lineage>
        <taxon>Bacteria</taxon>
        <taxon>Pseudomonadati</taxon>
        <taxon>Bacteroidota</taxon>
        <taxon>Cytophagia</taxon>
        <taxon>Cytophagales</taxon>
        <taxon>Spirosomataceae</taxon>
        <taxon>Runella</taxon>
    </lineage>
</organism>
<dbReference type="AlphaFoldDB" id="A0A7U4E3R5"/>
<dbReference type="Pfam" id="PF00378">
    <property type="entry name" value="ECH_1"/>
    <property type="match status" value="1"/>
</dbReference>